<evidence type="ECO:0000313" key="4">
    <source>
        <dbReference type="WBParaSite" id="Hba_10793"/>
    </source>
</evidence>
<dbReference type="AlphaFoldDB" id="A0A1I7X035"/>
<keyword evidence="1" id="KW-0812">Transmembrane</keyword>
<keyword evidence="2" id="KW-0732">Signal</keyword>
<accession>A0A1I7X035</accession>
<evidence type="ECO:0000256" key="2">
    <source>
        <dbReference type="SAM" id="SignalP"/>
    </source>
</evidence>
<proteinExistence type="predicted"/>
<keyword evidence="3" id="KW-1185">Reference proteome</keyword>
<feature type="chain" id="PRO_5009310971" evidence="2">
    <location>
        <begin position="21"/>
        <end position="141"/>
    </location>
</feature>
<reference evidence="4" key="1">
    <citation type="submission" date="2016-11" db="UniProtKB">
        <authorList>
            <consortium name="WormBaseParasite"/>
        </authorList>
    </citation>
    <scope>IDENTIFICATION</scope>
</reference>
<evidence type="ECO:0000313" key="3">
    <source>
        <dbReference type="Proteomes" id="UP000095283"/>
    </source>
</evidence>
<feature type="signal peptide" evidence="2">
    <location>
        <begin position="1"/>
        <end position="20"/>
    </location>
</feature>
<dbReference type="WBParaSite" id="Hba_10793">
    <property type="protein sequence ID" value="Hba_10793"/>
    <property type="gene ID" value="Hba_10793"/>
</dbReference>
<dbReference type="Proteomes" id="UP000095283">
    <property type="component" value="Unplaced"/>
</dbReference>
<sequence>MYRFALFLPSIDLILLLSHSLLHHNLLIYYIPIFCFTLSKCKIFENITIIFGGINTKSRLFLVVPSQEDYLVKIIPPPPVTRRNAFCSVIQNEGMKSPGDIIEFYIWKLLSLEQRKDAISFYIINNITSHLLLLFFSIFRS</sequence>
<name>A0A1I7X035_HETBA</name>
<evidence type="ECO:0000256" key="1">
    <source>
        <dbReference type="SAM" id="Phobius"/>
    </source>
</evidence>
<organism evidence="3 4">
    <name type="scientific">Heterorhabditis bacteriophora</name>
    <name type="common">Entomopathogenic nematode worm</name>
    <dbReference type="NCBI Taxonomy" id="37862"/>
    <lineage>
        <taxon>Eukaryota</taxon>
        <taxon>Metazoa</taxon>
        <taxon>Ecdysozoa</taxon>
        <taxon>Nematoda</taxon>
        <taxon>Chromadorea</taxon>
        <taxon>Rhabditida</taxon>
        <taxon>Rhabditina</taxon>
        <taxon>Rhabditomorpha</taxon>
        <taxon>Strongyloidea</taxon>
        <taxon>Heterorhabditidae</taxon>
        <taxon>Heterorhabditis</taxon>
    </lineage>
</organism>
<keyword evidence="1" id="KW-1133">Transmembrane helix</keyword>
<protein>
    <submittedName>
        <fullName evidence="4">Uncharacterized protein</fullName>
    </submittedName>
</protein>
<feature type="transmembrane region" description="Helical" evidence="1">
    <location>
        <begin position="119"/>
        <end position="139"/>
    </location>
</feature>
<keyword evidence="1" id="KW-0472">Membrane</keyword>